<reference evidence="2 3" key="1">
    <citation type="submission" date="2020-11" db="EMBL/GenBank/DDBJ databases">
        <authorList>
            <person name="Wallbank WR R."/>
            <person name="Pardo Diaz C."/>
            <person name="Kozak K."/>
            <person name="Martin S."/>
            <person name="Jiggins C."/>
            <person name="Moest M."/>
            <person name="Warren A I."/>
            <person name="Generalovic N T."/>
            <person name="Byers J.R.P. K."/>
            <person name="Montejo-Kovacevich G."/>
            <person name="Yen C E."/>
        </authorList>
    </citation>
    <scope>NUCLEOTIDE SEQUENCE [LARGE SCALE GENOMIC DNA]</scope>
</reference>
<evidence type="ECO:0000256" key="1">
    <source>
        <dbReference type="SAM" id="Phobius"/>
    </source>
</evidence>
<feature type="transmembrane region" description="Helical" evidence="1">
    <location>
        <begin position="6"/>
        <end position="26"/>
    </location>
</feature>
<organism evidence="2 3">
    <name type="scientific">Hermetia illucens</name>
    <name type="common">Black soldier fly</name>
    <dbReference type="NCBI Taxonomy" id="343691"/>
    <lineage>
        <taxon>Eukaryota</taxon>
        <taxon>Metazoa</taxon>
        <taxon>Ecdysozoa</taxon>
        <taxon>Arthropoda</taxon>
        <taxon>Hexapoda</taxon>
        <taxon>Insecta</taxon>
        <taxon>Pterygota</taxon>
        <taxon>Neoptera</taxon>
        <taxon>Endopterygota</taxon>
        <taxon>Diptera</taxon>
        <taxon>Brachycera</taxon>
        <taxon>Stratiomyomorpha</taxon>
        <taxon>Stratiomyidae</taxon>
        <taxon>Hermetiinae</taxon>
        <taxon>Hermetia</taxon>
    </lineage>
</organism>
<keyword evidence="1" id="KW-0472">Membrane</keyword>
<gene>
    <name evidence="2" type="ORF">HERILL_LOCUS1497</name>
</gene>
<evidence type="ECO:0000313" key="3">
    <source>
        <dbReference type="Proteomes" id="UP000594454"/>
    </source>
</evidence>
<dbReference type="Proteomes" id="UP000594454">
    <property type="component" value="Chromosome 1"/>
</dbReference>
<sequence>MDSLNYIPLTVIVVVFLIYFICKIVACQRAFGKETFANDGRIRNNQQRLQTQTSVASQVQSPTGTSVSSLFTISGLLTAGSRTPSPPKYDMPPSYDEAIVYEKEKAAENPSTVIPIERDPFTYLRKSDKIIQSKALETSTLQIKCLC</sequence>
<name>A0A7R8YM48_HERIL</name>
<proteinExistence type="predicted"/>
<keyword evidence="3" id="KW-1185">Reference proteome</keyword>
<protein>
    <submittedName>
        <fullName evidence="2">Uncharacterized protein</fullName>
    </submittedName>
</protein>
<keyword evidence="1" id="KW-1133">Transmembrane helix</keyword>
<evidence type="ECO:0000313" key="2">
    <source>
        <dbReference type="EMBL" id="CAD7078216.1"/>
    </source>
</evidence>
<dbReference type="AlphaFoldDB" id="A0A7R8YM48"/>
<dbReference type="EMBL" id="LR899009">
    <property type="protein sequence ID" value="CAD7078216.1"/>
    <property type="molecule type" value="Genomic_DNA"/>
</dbReference>
<dbReference type="OrthoDB" id="10555885at2759"/>
<accession>A0A7R8YM48</accession>
<keyword evidence="1" id="KW-0812">Transmembrane</keyword>
<dbReference type="InParanoid" id="A0A7R8YM48"/>